<comment type="cofactor">
    <cofactor evidence="1 8">
        <name>FMN</name>
        <dbReference type="ChEBI" id="CHEBI:58210"/>
    </cofactor>
</comment>
<evidence type="ECO:0000256" key="5">
    <source>
        <dbReference type="ARBA" id="ARBA00022630"/>
    </source>
</evidence>
<keyword evidence="11" id="KW-1185">Reference proteome</keyword>
<reference evidence="10 11" key="1">
    <citation type="journal article" date="2004" name="Proc. Natl. Acad. Sci. U.S.A.">
        <title>Genome sequence of the deep-sea gamma-proteobacterium Idiomarina loihiensis reveals amino acid fermentation as a source of carbon and energy.</title>
        <authorList>
            <person name="Hou S."/>
            <person name="Saw J.H."/>
            <person name="Lee K.S."/>
            <person name="Freitas T.A."/>
            <person name="Belisle C."/>
            <person name="Kawarabayasi Y."/>
            <person name="Donachie S.P."/>
            <person name="Pikina A."/>
            <person name="Galperin M.Y."/>
            <person name="Koonin E.V."/>
            <person name="Makarova K.S."/>
            <person name="Omelchenko M.V."/>
            <person name="Sorokin A."/>
            <person name="Wolf Y.I."/>
            <person name="Li Q.X."/>
            <person name="Keum Y.S."/>
            <person name="Campbell S."/>
            <person name="Denery J."/>
            <person name="Aizawa S."/>
            <person name="Shibata S."/>
            <person name="Malahoff A."/>
            <person name="Alam M."/>
        </authorList>
    </citation>
    <scope>NUCLEOTIDE SEQUENCE [LARGE SCALE GENOMIC DNA]</scope>
    <source>
        <strain evidence="11">ATCC BAA-735 / DSM 15497 / L2-TR</strain>
    </source>
</reference>
<dbReference type="InterPro" id="IPR001226">
    <property type="entry name" value="Flavodoxin_CS"/>
</dbReference>
<dbReference type="Pfam" id="PF00258">
    <property type="entry name" value="Flavodoxin_1"/>
    <property type="match status" value="1"/>
</dbReference>
<evidence type="ECO:0000256" key="8">
    <source>
        <dbReference type="PIRNR" id="PIRNR038996"/>
    </source>
</evidence>
<dbReference type="InterPro" id="IPR050619">
    <property type="entry name" value="Flavodoxin"/>
</dbReference>
<evidence type="ECO:0000313" key="10">
    <source>
        <dbReference type="EMBL" id="AAV81864.1"/>
    </source>
</evidence>
<dbReference type="SUPFAM" id="SSF52218">
    <property type="entry name" value="Flavoproteins"/>
    <property type="match status" value="1"/>
</dbReference>
<dbReference type="NCBIfam" id="NF006739">
    <property type="entry name" value="PRK09267.1-5"/>
    <property type="match status" value="1"/>
</dbReference>
<evidence type="ECO:0000256" key="7">
    <source>
        <dbReference type="ARBA" id="ARBA00022982"/>
    </source>
</evidence>
<evidence type="ECO:0000256" key="1">
    <source>
        <dbReference type="ARBA" id="ARBA00001917"/>
    </source>
</evidence>
<keyword evidence="4 8" id="KW-0813">Transport</keyword>
<proteinExistence type="inferred from homology"/>
<comment type="function">
    <text evidence="2 8">Low-potential electron donor to a number of redox enzymes.</text>
</comment>
<dbReference type="PANTHER" id="PTHR42809:SF3">
    <property type="entry name" value="FLAVODOXIN 2"/>
    <property type="match status" value="1"/>
</dbReference>
<dbReference type="Gene3D" id="3.40.50.360">
    <property type="match status" value="1"/>
</dbReference>
<name>Q5QX39_IDILO</name>
<dbReference type="PIRSF" id="PIRSF038996">
    <property type="entry name" value="FldA"/>
    <property type="match status" value="1"/>
</dbReference>
<dbReference type="EMBL" id="AE017340">
    <property type="protein sequence ID" value="AAV81864.1"/>
    <property type="molecule type" value="Genomic_DNA"/>
</dbReference>
<dbReference type="Proteomes" id="UP000001171">
    <property type="component" value="Chromosome"/>
</dbReference>
<accession>Q5QX39</accession>
<gene>
    <name evidence="10" type="primary">fldB</name>
    <name evidence="10" type="ordered locus">IL1024</name>
</gene>
<sequence length="181" mass="20546">MTEVVIMSLEIGLFYGSTTCYTEIAAEKIQQAIGEDIVQLFDIKNTPLKEAEQFDILIFGISTWDFGELQEDWESHWDDINDVNLRGKVVALFGMGDQEGYTDWFQDALGMLHDAIANHGCKRIGFWPNQGYEFAASKALTADNTQFVGLSLDEDSQYELSDERIEQWTTQILEEIAEQLG</sequence>
<evidence type="ECO:0000256" key="2">
    <source>
        <dbReference type="ARBA" id="ARBA00003297"/>
    </source>
</evidence>
<dbReference type="AlphaFoldDB" id="Q5QX39"/>
<evidence type="ECO:0000313" key="11">
    <source>
        <dbReference type="Proteomes" id="UP000001171"/>
    </source>
</evidence>
<evidence type="ECO:0000256" key="4">
    <source>
        <dbReference type="ARBA" id="ARBA00022448"/>
    </source>
</evidence>
<dbReference type="PROSITE" id="PS00201">
    <property type="entry name" value="FLAVODOXIN"/>
    <property type="match status" value="1"/>
</dbReference>
<evidence type="ECO:0000256" key="6">
    <source>
        <dbReference type="ARBA" id="ARBA00022643"/>
    </source>
</evidence>
<feature type="domain" description="Flavodoxin-like" evidence="9">
    <location>
        <begin position="11"/>
        <end position="173"/>
    </location>
</feature>
<dbReference type="NCBIfam" id="TIGR01752">
    <property type="entry name" value="flav_long"/>
    <property type="match status" value="1"/>
</dbReference>
<evidence type="ECO:0000256" key="3">
    <source>
        <dbReference type="ARBA" id="ARBA00005267"/>
    </source>
</evidence>
<dbReference type="GO" id="GO:0009055">
    <property type="term" value="F:electron transfer activity"/>
    <property type="evidence" value="ECO:0007669"/>
    <property type="project" value="UniProtKB-UniRule"/>
</dbReference>
<dbReference type="KEGG" id="ilo:IL1024"/>
<dbReference type="PROSITE" id="PS50902">
    <property type="entry name" value="FLAVODOXIN_LIKE"/>
    <property type="match status" value="1"/>
</dbReference>
<dbReference type="GO" id="GO:0010181">
    <property type="term" value="F:FMN binding"/>
    <property type="evidence" value="ECO:0007669"/>
    <property type="project" value="UniProtKB-UniRule"/>
</dbReference>
<evidence type="ECO:0000259" key="9">
    <source>
        <dbReference type="PROSITE" id="PS50902"/>
    </source>
</evidence>
<keyword evidence="6 8" id="KW-0288">FMN</keyword>
<organism evidence="10 11">
    <name type="scientific">Idiomarina loihiensis (strain ATCC BAA-735 / DSM 15497 / L2-TR)</name>
    <dbReference type="NCBI Taxonomy" id="283942"/>
    <lineage>
        <taxon>Bacteria</taxon>
        <taxon>Pseudomonadati</taxon>
        <taxon>Pseudomonadota</taxon>
        <taxon>Gammaproteobacteria</taxon>
        <taxon>Alteromonadales</taxon>
        <taxon>Idiomarinaceae</taxon>
        <taxon>Idiomarina</taxon>
    </lineage>
</organism>
<dbReference type="PANTHER" id="PTHR42809">
    <property type="entry name" value="FLAVODOXIN 2"/>
    <property type="match status" value="1"/>
</dbReference>
<protein>
    <recommendedName>
        <fullName evidence="8">Flavodoxin</fullName>
    </recommendedName>
</protein>
<dbReference type="eggNOG" id="COG0716">
    <property type="taxonomic scope" value="Bacteria"/>
</dbReference>
<dbReference type="STRING" id="283942.IL1024"/>
<keyword evidence="7 8" id="KW-0249">Electron transport</keyword>
<comment type="similarity">
    <text evidence="3 8">Belongs to the flavodoxin family.</text>
</comment>
<dbReference type="InterPro" id="IPR010086">
    <property type="entry name" value="Flavodoxin_lc"/>
</dbReference>
<dbReference type="HOGENOM" id="CLU_051402_1_1_6"/>
<keyword evidence="5 8" id="KW-0285">Flavoprotein</keyword>
<dbReference type="NCBIfam" id="NF009023">
    <property type="entry name" value="PRK12359.1"/>
    <property type="match status" value="1"/>
</dbReference>
<dbReference type="InterPro" id="IPR008254">
    <property type="entry name" value="Flavodoxin/NO_synth"/>
</dbReference>
<dbReference type="InterPro" id="IPR029039">
    <property type="entry name" value="Flavoprotein-like_sf"/>
</dbReference>